<name>A0ABQ2D2I2_9DEIO</name>
<dbReference type="PROSITE" id="PS50035">
    <property type="entry name" value="PLD"/>
    <property type="match status" value="1"/>
</dbReference>
<evidence type="ECO:0000313" key="7">
    <source>
        <dbReference type="Proteomes" id="UP000632222"/>
    </source>
</evidence>
<dbReference type="Pfam" id="PF00271">
    <property type="entry name" value="Helicase_C"/>
    <property type="match status" value="1"/>
</dbReference>
<dbReference type="PROSITE" id="PS51194">
    <property type="entry name" value="HELICASE_CTER"/>
    <property type="match status" value="1"/>
</dbReference>
<feature type="domain" description="Helicase ATP-binding" evidence="4">
    <location>
        <begin position="243"/>
        <end position="391"/>
    </location>
</feature>
<dbReference type="Gene3D" id="3.30.870.10">
    <property type="entry name" value="Endonuclease Chain A"/>
    <property type="match status" value="1"/>
</dbReference>
<feature type="coiled-coil region" evidence="2">
    <location>
        <begin position="789"/>
        <end position="846"/>
    </location>
</feature>
<comment type="caution">
    <text evidence="6">The sequence shown here is derived from an EMBL/GenBank/DDBJ whole genome shotgun (WGS) entry which is preliminary data.</text>
</comment>
<dbReference type="InterPro" id="IPR038718">
    <property type="entry name" value="SNF2-like_sf"/>
</dbReference>
<dbReference type="InterPro" id="IPR001650">
    <property type="entry name" value="Helicase_C-like"/>
</dbReference>
<evidence type="ECO:0000256" key="2">
    <source>
        <dbReference type="SAM" id="Coils"/>
    </source>
</evidence>
<dbReference type="SUPFAM" id="SSF52540">
    <property type="entry name" value="P-loop containing nucleoside triphosphate hydrolases"/>
    <property type="match status" value="2"/>
</dbReference>
<dbReference type="SMART" id="SM00487">
    <property type="entry name" value="DEXDc"/>
    <property type="match status" value="1"/>
</dbReference>
<evidence type="ECO:0000259" key="3">
    <source>
        <dbReference type="PROSITE" id="PS50035"/>
    </source>
</evidence>
<dbReference type="PANTHER" id="PTHR45766">
    <property type="entry name" value="DNA ANNEALING HELICASE AND ENDONUCLEASE ZRANB3 FAMILY MEMBER"/>
    <property type="match status" value="1"/>
</dbReference>
<feature type="domain" description="PLD phosphodiesterase" evidence="3">
    <location>
        <begin position="121"/>
        <end position="147"/>
    </location>
</feature>
<evidence type="ECO:0000259" key="4">
    <source>
        <dbReference type="PROSITE" id="PS51192"/>
    </source>
</evidence>
<dbReference type="Gene3D" id="3.40.50.300">
    <property type="entry name" value="P-loop containing nucleotide triphosphate hydrolases"/>
    <property type="match status" value="1"/>
</dbReference>
<dbReference type="InterPro" id="IPR014001">
    <property type="entry name" value="Helicase_ATP-bd"/>
</dbReference>
<dbReference type="InterPro" id="IPR027417">
    <property type="entry name" value="P-loop_NTPase"/>
</dbReference>
<proteinExistence type="predicted"/>
<dbReference type="PANTHER" id="PTHR45766:SF6">
    <property type="entry name" value="SWI_SNF-RELATED MATRIX-ASSOCIATED ACTIN-DEPENDENT REGULATOR OF CHROMATIN SUBFAMILY A-LIKE PROTEIN 1"/>
    <property type="match status" value="1"/>
</dbReference>
<dbReference type="Pfam" id="PF13091">
    <property type="entry name" value="PLDc_2"/>
    <property type="match status" value="1"/>
</dbReference>
<sequence>MSVPKPIPDYTDNEQHFLHQVLSNIITEYDQKRLDIATGFFSPNVWALLKDSFEQLNSLRLIIGKQLEAKLDRSGVDLARMFKKQLRAELESEEFNSRNAQVIDSLISFLKRDAVQVRMFDDPFLHAKAYIFDSYTIVGSSNLTLNGLSHNSELNTVTKQDFYAKCLRNEWYDRFWARSKEYKADLIEVLEKSKFGKHPYTPFDVFLKVLFELYKDTLSSPEEASQQVIELAAFQTEGFRLACKLIEQFGCVMVADAVGLGKSFLGLSLLEEYVVRRRKAGFIPRALVVCPAQLERLVWEPLLERFAIPATVVSMESMGREDFDWRKYVNCDVVLVDESHNFRKPGTGRYTNLMRVISAGKTDKIVALLTATPVNNSIMDLYHQVRLMTRGRESIYAGVGIPDLGIYFKKVAGGRAEFYDFAEHALVRRSRRDVKRRQEQGEKILISGKEIRFPERTLHRIEYSLFDQLGGFYEGFIQRIEGLRLVAYNLEKYKKKEQDDREVIRREALTGIFKTNFLKRLESSVHAFSMSVKNQMEFQKRFYRLLQEHKFLDAGSNRKIEQILRFMASEDDLETNQKLQKLLDALPQVDSKLYDWVKLENDLKKDLEALEWMVQKVQELLTARETHVGKDSKLEEIKNALLQRLKGQETHGKKAIIFSYYHDTADYLYKGLIQDQDWLNDMGQPVIAMISGSTRAEDRNLLIQRFAPKANRGDLDDEAFAKILAQPVDILVCTDVLSEGQNLQDAGFLLNADLHWNPVRMIQRAGRIDRLGSEYETLQIHNVFPERGLDELLKLVSRLEERIWEIDRTVGLDASVLGEAISTRSLDELRRIHAGDQEVLDELEQESELSAADEMRLPLLSALQLIGREYVDELPLGIHSAKAAPENARGVFIALRVGQQMLWRVYPMDLTHSDVMVSRREVYRLIEASQEVPRSAEPAGTAIYPYLTWAIEGVIQESKRQVRKQAFKAPLKGMALDIYRLLSDIKLEFEPEVLDPRVLVQLRYTLEERSLAAYEKEPDLREILKNLKEEGDFLKFVLGLQAFFLDQKLLLEPAGNRITLQEIKENDITLVAYEWLV</sequence>
<protein>
    <recommendedName>
        <fullName evidence="8">Helicase</fullName>
    </recommendedName>
</protein>
<dbReference type="InterPro" id="IPR049730">
    <property type="entry name" value="SNF2/RAD54-like_C"/>
</dbReference>
<dbReference type="SMART" id="SM00490">
    <property type="entry name" value="HELICc"/>
    <property type="match status" value="1"/>
</dbReference>
<dbReference type="PROSITE" id="PS51192">
    <property type="entry name" value="HELICASE_ATP_BIND_1"/>
    <property type="match status" value="1"/>
</dbReference>
<gene>
    <name evidence="6" type="ORF">GCM10008938_31750</name>
</gene>
<accession>A0ABQ2D2I2</accession>
<keyword evidence="1" id="KW-0378">Hydrolase</keyword>
<evidence type="ECO:0008006" key="8">
    <source>
        <dbReference type="Google" id="ProtNLM"/>
    </source>
</evidence>
<keyword evidence="2" id="KW-0175">Coiled coil</keyword>
<dbReference type="Proteomes" id="UP000632222">
    <property type="component" value="Unassembled WGS sequence"/>
</dbReference>
<feature type="domain" description="Helicase C-terminal" evidence="5">
    <location>
        <begin position="633"/>
        <end position="823"/>
    </location>
</feature>
<evidence type="ECO:0000259" key="5">
    <source>
        <dbReference type="PROSITE" id="PS51194"/>
    </source>
</evidence>
<keyword evidence="7" id="KW-1185">Reference proteome</keyword>
<dbReference type="InterPro" id="IPR025202">
    <property type="entry name" value="PLD-like_dom"/>
</dbReference>
<reference evidence="7" key="1">
    <citation type="journal article" date="2019" name="Int. J. Syst. Evol. Microbiol.">
        <title>The Global Catalogue of Microorganisms (GCM) 10K type strain sequencing project: providing services to taxonomists for standard genome sequencing and annotation.</title>
        <authorList>
            <consortium name="The Broad Institute Genomics Platform"/>
            <consortium name="The Broad Institute Genome Sequencing Center for Infectious Disease"/>
            <person name="Wu L."/>
            <person name="Ma J."/>
        </authorList>
    </citation>
    <scope>NUCLEOTIDE SEQUENCE [LARGE SCALE GENOMIC DNA]</scope>
    <source>
        <strain evidence="7">JCM 14370</strain>
    </source>
</reference>
<dbReference type="InterPro" id="IPR001736">
    <property type="entry name" value="PLipase_D/transphosphatidylase"/>
</dbReference>
<evidence type="ECO:0000256" key="1">
    <source>
        <dbReference type="ARBA" id="ARBA00022801"/>
    </source>
</evidence>
<dbReference type="SUPFAM" id="SSF56024">
    <property type="entry name" value="Phospholipase D/nuclease"/>
    <property type="match status" value="1"/>
</dbReference>
<dbReference type="Gene3D" id="3.40.50.10810">
    <property type="entry name" value="Tandem AAA-ATPase domain"/>
    <property type="match status" value="2"/>
</dbReference>
<dbReference type="CDD" id="cd18793">
    <property type="entry name" value="SF2_C_SNF"/>
    <property type="match status" value="1"/>
</dbReference>
<dbReference type="EMBL" id="BMOD01000013">
    <property type="protein sequence ID" value="GGJ43161.1"/>
    <property type="molecule type" value="Genomic_DNA"/>
</dbReference>
<evidence type="ECO:0000313" key="6">
    <source>
        <dbReference type="EMBL" id="GGJ43161.1"/>
    </source>
</evidence>
<organism evidence="6 7">
    <name type="scientific">Deinococcus roseus</name>
    <dbReference type="NCBI Taxonomy" id="392414"/>
    <lineage>
        <taxon>Bacteria</taxon>
        <taxon>Thermotogati</taxon>
        <taxon>Deinococcota</taxon>
        <taxon>Deinococci</taxon>
        <taxon>Deinococcales</taxon>
        <taxon>Deinococcaceae</taxon>
        <taxon>Deinococcus</taxon>
    </lineage>
</organism>